<dbReference type="EMBL" id="QZWG01000018">
    <property type="protein sequence ID" value="RZB53632.1"/>
    <property type="molecule type" value="Genomic_DNA"/>
</dbReference>
<dbReference type="Proteomes" id="UP000289340">
    <property type="component" value="Chromosome 18"/>
</dbReference>
<evidence type="ECO:0000259" key="9">
    <source>
        <dbReference type="Pfam" id="PF02441"/>
    </source>
</evidence>
<dbReference type="InterPro" id="IPR036551">
    <property type="entry name" value="Flavin_trans-like"/>
</dbReference>
<dbReference type="GO" id="GO:0004633">
    <property type="term" value="F:phosphopantothenoylcysteine decarboxylase activity"/>
    <property type="evidence" value="ECO:0007669"/>
    <property type="project" value="UniProtKB-EC"/>
</dbReference>
<keyword evidence="4" id="KW-0210">Decarboxylase</keyword>
<evidence type="ECO:0000256" key="5">
    <source>
        <dbReference type="ARBA" id="ARBA00022993"/>
    </source>
</evidence>
<dbReference type="GO" id="GO:0015937">
    <property type="term" value="P:coenzyme A biosynthetic process"/>
    <property type="evidence" value="ECO:0007669"/>
    <property type="project" value="UniProtKB-KW"/>
</dbReference>
<protein>
    <recommendedName>
        <fullName evidence="8">phosphopantothenoylcysteine decarboxylase</fullName>
        <ecNumber evidence="8">4.1.1.36</ecNumber>
    </recommendedName>
</protein>
<reference evidence="10 11" key="1">
    <citation type="submission" date="2018-09" db="EMBL/GenBank/DDBJ databases">
        <title>A high-quality reference genome of wild soybean provides a powerful tool to mine soybean genomes.</title>
        <authorList>
            <person name="Xie M."/>
            <person name="Chung C.Y.L."/>
            <person name="Li M.-W."/>
            <person name="Wong F.-L."/>
            <person name="Chan T.-F."/>
            <person name="Lam H.-M."/>
        </authorList>
    </citation>
    <scope>NUCLEOTIDE SEQUENCE [LARGE SCALE GENOMIC DNA]</scope>
    <source>
        <strain evidence="11">cv. W05</strain>
        <tissue evidence="10">Hypocotyl of etiolated seedlings</tissue>
    </source>
</reference>
<gene>
    <name evidence="10" type="ORF">D0Y65_049530</name>
</gene>
<dbReference type="Gene3D" id="3.40.50.1950">
    <property type="entry name" value="Flavin prenyltransferase-like"/>
    <property type="match status" value="1"/>
</dbReference>
<evidence type="ECO:0000256" key="2">
    <source>
        <dbReference type="ARBA" id="ARBA00022604"/>
    </source>
</evidence>
<comment type="caution">
    <text evidence="10">The sequence shown here is derived from an EMBL/GenBank/DDBJ whole genome shotgun (WGS) entry which is preliminary data.</text>
</comment>
<keyword evidence="5" id="KW-0173">Coenzyme A biosynthesis</keyword>
<comment type="cofactor">
    <cofactor evidence="1">
        <name>FMN</name>
        <dbReference type="ChEBI" id="CHEBI:58210"/>
    </cofactor>
</comment>
<dbReference type="Pfam" id="PF02441">
    <property type="entry name" value="Flavoprotein"/>
    <property type="match status" value="1"/>
</dbReference>
<evidence type="ECO:0000256" key="3">
    <source>
        <dbReference type="ARBA" id="ARBA00022643"/>
    </source>
</evidence>
<organism evidence="10 11">
    <name type="scientific">Glycine soja</name>
    <name type="common">Wild soybean</name>
    <dbReference type="NCBI Taxonomy" id="3848"/>
    <lineage>
        <taxon>Eukaryota</taxon>
        <taxon>Viridiplantae</taxon>
        <taxon>Streptophyta</taxon>
        <taxon>Embryophyta</taxon>
        <taxon>Tracheophyta</taxon>
        <taxon>Spermatophyta</taxon>
        <taxon>Magnoliopsida</taxon>
        <taxon>eudicotyledons</taxon>
        <taxon>Gunneridae</taxon>
        <taxon>Pentapetalae</taxon>
        <taxon>rosids</taxon>
        <taxon>fabids</taxon>
        <taxon>Fabales</taxon>
        <taxon>Fabaceae</taxon>
        <taxon>Papilionoideae</taxon>
        <taxon>50 kb inversion clade</taxon>
        <taxon>NPAAA clade</taxon>
        <taxon>indigoferoid/millettioid clade</taxon>
        <taxon>Phaseoleae</taxon>
        <taxon>Glycine</taxon>
        <taxon>Glycine subgen. Soja</taxon>
    </lineage>
</organism>
<dbReference type="SUPFAM" id="SSF52507">
    <property type="entry name" value="Homo-oligomeric flavin-containing Cys decarboxylases, HFCD"/>
    <property type="match status" value="1"/>
</dbReference>
<evidence type="ECO:0000313" key="11">
    <source>
        <dbReference type="Proteomes" id="UP000289340"/>
    </source>
</evidence>
<keyword evidence="4" id="KW-0456">Lyase</keyword>
<proteinExistence type="inferred from homology"/>
<dbReference type="AlphaFoldDB" id="A0A445FXJ4"/>
<keyword evidence="3" id="KW-0288">FMN</keyword>
<dbReference type="EC" id="4.1.1.36" evidence="8"/>
<comment type="similarity">
    <text evidence="6">Belongs to the HFCD (homooligomeric flavin containing Cys decarboxylase) superfamily.</text>
</comment>
<keyword evidence="11" id="KW-1185">Reference proteome</keyword>
<evidence type="ECO:0000256" key="7">
    <source>
        <dbReference type="ARBA" id="ARBA00060685"/>
    </source>
</evidence>
<dbReference type="InterPro" id="IPR003382">
    <property type="entry name" value="Flavoprotein"/>
</dbReference>
<feature type="domain" description="Flavoprotein" evidence="9">
    <location>
        <begin position="105"/>
        <end position="273"/>
    </location>
</feature>
<keyword evidence="2" id="KW-0341">Growth regulation</keyword>
<evidence type="ECO:0000313" key="10">
    <source>
        <dbReference type="EMBL" id="RZB53632.1"/>
    </source>
</evidence>
<name>A0A445FXJ4_GLYSO</name>
<evidence type="ECO:0000256" key="8">
    <source>
        <dbReference type="ARBA" id="ARBA00066422"/>
    </source>
</evidence>
<evidence type="ECO:0000256" key="6">
    <source>
        <dbReference type="ARBA" id="ARBA00038350"/>
    </source>
</evidence>
<dbReference type="GO" id="GO:0010181">
    <property type="term" value="F:FMN binding"/>
    <property type="evidence" value="ECO:0007669"/>
    <property type="project" value="TreeGrafter"/>
</dbReference>
<dbReference type="PANTHER" id="PTHR14359:SF6">
    <property type="entry name" value="PHOSPHOPANTOTHENOYLCYSTEINE DECARBOXYLASE"/>
    <property type="match status" value="1"/>
</dbReference>
<accession>A0A445FXJ4</accession>
<evidence type="ECO:0000256" key="4">
    <source>
        <dbReference type="ARBA" id="ARBA00022793"/>
    </source>
</evidence>
<keyword evidence="3" id="KW-0285">Flavoprotein</keyword>
<sequence length="289" mass="32342">MKKNKEILSVRGVRRKSSAIIGNFGRGSKNEGCELKDFLLTCQKQMFDSRSHNTKCRESELPQSKFKRLELAISLCSSSSDSERCYSASVKAKSEAKLGVPRKPRVLLAACGCVAAVKFGLLCHCFIEWADIRAVVTQSSLRFIDRASIPNGVFVYYDEYEWYSWKRMDIELLEWADIMVIAPLSAHTLAKIAGGYCDNLLTGTVRGWDPRKKPIFVAPSMNPFMWKNPSTEKHCKKCIDELGISLIPPISQRSGEGEYSTGAMAEPSDISRNVMISYSKFQKKNVGGV</sequence>
<dbReference type="PANTHER" id="PTHR14359">
    <property type="entry name" value="HOMO-OLIGOMERIC FLAVIN CONTAINING CYS DECARBOXYLASE FAMILY"/>
    <property type="match status" value="1"/>
</dbReference>
<comment type="pathway">
    <text evidence="7">Cofactor biosynthesis; coenzyme A biosynthesis; CoA from (R)-pantothenate: step 3/5.</text>
</comment>
<dbReference type="GO" id="GO:0071513">
    <property type="term" value="C:phosphopantothenoylcysteine decarboxylase complex"/>
    <property type="evidence" value="ECO:0007669"/>
    <property type="project" value="TreeGrafter"/>
</dbReference>
<evidence type="ECO:0000256" key="1">
    <source>
        <dbReference type="ARBA" id="ARBA00001917"/>
    </source>
</evidence>